<accession>A0A1D1W4X5</accession>
<dbReference type="Proteomes" id="UP000186922">
    <property type="component" value="Unassembled WGS sequence"/>
</dbReference>
<comment type="caution">
    <text evidence="1">The sequence shown here is derived from an EMBL/GenBank/DDBJ whole genome shotgun (WGS) entry which is preliminary data.</text>
</comment>
<gene>
    <name evidence="1" type="primary">RvY_16458-1</name>
    <name evidence="1" type="synonym">RvY_16458.1</name>
    <name evidence="1" type="ORF">RvY_16458</name>
</gene>
<proteinExistence type="predicted"/>
<reference evidence="1 2" key="1">
    <citation type="journal article" date="2016" name="Nat. Commun.">
        <title>Extremotolerant tardigrade genome and improved radiotolerance of human cultured cells by tardigrade-unique protein.</title>
        <authorList>
            <person name="Hashimoto T."/>
            <person name="Horikawa D.D."/>
            <person name="Saito Y."/>
            <person name="Kuwahara H."/>
            <person name="Kozuka-Hata H."/>
            <person name="Shin-I T."/>
            <person name="Minakuchi Y."/>
            <person name="Ohishi K."/>
            <person name="Motoyama A."/>
            <person name="Aizu T."/>
            <person name="Enomoto A."/>
            <person name="Kondo K."/>
            <person name="Tanaka S."/>
            <person name="Hara Y."/>
            <person name="Koshikawa S."/>
            <person name="Sagara H."/>
            <person name="Miura T."/>
            <person name="Yokobori S."/>
            <person name="Miyagawa K."/>
            <person name="Suzuki Y."/>
            <person name="Kubo T."/>
            <person name="Oyama M."/>
            <person name="Kohara Y."/>
            <person name="Fujiyama A."/>
            <person name="Arakawa K."/>
            <person name="Katayama T."/>
            <person name="Toyoda A."/>
            <person name="Kunieda T."/>
        </authorList>
    </citation>
    <scope>NUCLEOTIDE SEQUENCE [LARGE SCALE GENOMIC DNA]</scope>
    <source>
        <strain evidence="1 2">YOKOZUNA-1</strain>
    </source>
</reference>
<dbReference type="EMBL" id="BDGG01000013">
    <property type="protein sequence ID" value="GAV06474.1"/>
    <property type="molecule type" value="Genomic_DNA"/>
</dbReference>
<sequence>MEVAVKEKVRIENSNRGSARHRALRQSNPRRFAEQFQGLFGRRYEIIATQSETVQPADEKTLTANPLQARGPPSRDFAIRGVQRHVTTIHVSARHRGKASFRPHRPYRSCNSGRIGICPSDVERSLTAENWSSNKGIAPWKFG</sequence>
<dbReference type="AlphaFoldDB" id="A0A1D1W4X5"/>
<keyword evidence="2" id="KW-1185">Reference proteome</keyword>
<name>A0A1D1W4X5_RAMVA</name>
<protein>
    <submittedName>
        <fullName evidence="1">Uncharacterized protein</fullName>
    </submittedName>
</protein>
<evidence type="ECO:0000313" key="2">
    <source>
        <dbReference type="Proteomes" id="UP000186922"/>
    </source>
</evidence>
<evidence type="ECO:0000313" key="1">
    <source>
        <dbReference type="EMBL" id="GAV06474.1"/>
    </source>
</evidence>
<organism evidence="1 2">
    <name type="scientific">Ramazzottius varieornatus</name>
    <name type="common">Water bear</name>
    <name type="synonym">Tardigrade</name>
    <dbReference type="NCBI Taxonomy" id="947166"/>
    <lineage>
        <taxon>Eukaryota</taxon>
        <taxon>Metazoa</taxon>
        <taxon>Ecdysozoa</taxon>
        <taxon>Tardigrada</taxon>
        <taxon>Eutardigrada</taxon>
        <taxon>Parachela</taxon>
        <taxon>Hypsibioidea</taxon>
        <taxon>Ramazzottiidae</taxon>
        <taxon>Ramazzottius</taxon>
    </lineage>
</organism>